<sequence>MSDQADEPVVTEVTARQVRAARFRVVRDSVQGRVTPERIRRLARVLLPGEDSPRTG</sequence>
<evidence type="ECO:0000313" key="1">
    <source>
        <dbReference type="EMBL" id="GLL16093.1"/>
    </source>
</evidence>
<proteinExistence type="predicted"/>
<keyword evidence="2" id="KW-1185">Reference proteome</keyword>
<protein>
    <submittedName>
        <fullName evidence="1">Uncharacterized protein</fullName>
    </submittedName>
</protein>
<name>A0A9W6P1H9_9PSEU</name>
<dbReference type="Proteomes" id="UP001143463">
    <property type="component" value="Unassembled WGS sequence"/>
</dbReference>
<comment type="caution">
    <text evidence="1">The sequence shown here is derived from an EMBL/GenBank/DDBJ whole genome shotgun (WGS) entry which is preliminary data.</text>
</comment>
<accession>A0A9W6P1H9</accession>
<dbReference type="RefSeq" id="WP_156068092.1">
    <property type="nucleotide sequence ID" value="NZ_BAAAUZ010000070.1"/>
</dbReference>
<evidence type="ECO:0000313" key="2">
    <source>
        <dbReference type="Proteomes" id="UP001143463"/>
    </source>
</evidence>
<dbReference type="EMBL" id="BSFQ01000065">
    <property type="protein sequence ID" value="GLL16093.1"/>
    <property type="molecule type" value="Genomic_DNA"/>
</dbReference>
<gene>
    <name evidence="1" type="ORF">GCM10017577_72480</name>
</gene>
<reference evidence="1" key="1">
    <citation type="journal article" date="2014" name="Int. J. Syst. Evol. Microbiol.">
        <title>Complete genome sequence of Corynebacterium casei LMG S-19264T (=DSM 44701T), isolated from a smear-ripened cheese.</title>
        <authorList>
            <consortium name="US DOE Joint Genome Institute (JGI-PGF)"/>
            <person name="Walter F."/>
            <person name="Albersmeier A."/>
            <person name="Kalinowski J."/>
            <person name="Ruckert C."/>
        </authorList>
    </citation>
    <scope>NUCLEOTIDE SEQUENCE</scope>
    <source>
        <strain evidence="1">VKM Ac-1069</strain>
    </source>
</reference>
<dbReference type="AlphaFoldDB" id="A0A9W6P1H9"/>
<reference evidence="1" key="2">
    <citation type="submission" date="2023-01" db="EMBL/GenBank/DDBJ databases">
        <authorList>
            <person name="Sun Q."/>
            <person name="Evtushenko L."/>
        </authorList>
    </citation>
    <scope>NUCLEOTIDE SEQUENCE</scope>
    <source>
        <strain evidence="1">VKM Ac-1069</strain>
    </source>
</reference>
<organism evidence="1 2">
    <name type="scientific">Pseudonocardia halophobica</name>
    <dbReference type="NCBI Taxonomy" id="29401"/>
    <lineage>
        <taxon>Bacteria</taxon>
        <taxon>Bacillati</taxon>
        <taxon>Actinomycetota</taxon>
        <taxon>Actinomycetes</taxon>
        <taxon>Pseudonocardiales</taxon>
        <taxon>Pseudonocardiaceae</taxon>
        <taxon>Pseudonocardia</taxon>
    </lineage>
</organism>